<evidence type="ECO:0000313" key="3">
    <source>
        <dbReference type="Proteomes" id="UP000224567"/>
    </source>
</evidence>
<protein>
    <recommendedName>
        <fullName evidence="4">Ubiquitin-like protease family profile domain-containing protein</fullName>
    </recommendedName>
</protein>
<accession>A0A2G2W5X4</accession>
<reference evidence="2 3" key="1">
    <citation type="journal article" date="2017" name="Genome Biol.">
        <title>New reference genome sequences of hot pepper reveal the massive evolution of plant disease-resistance genes by retroduplication.</title>
        <authorList>
            <person name="Kim S."/>
            <person name="Park J."/>
            <person name="Yeom S.I."/>
            <person name="Kim Y.M."/>
            <person name="Seo E."/>
            <person name="Kim K.T."/>
            <person name="Kim M.S."/>
            <person name="Lee J.M."/>
            <person name="Cheong K."/>
            <person name="Shin H.S."/>
            <person name="Kim S.B."/>
            <person name="Han K."/>
            <person name="Lee J."/>
            <person name="Park M."/>
            <person name="Lee H.A."/>
            <person name="Lee H.Y."/>
            <person name="Lee Y."/>
            <person name="Oh S."/>
            <person name="Lee J.H."/>
            <person name="Choi E."/>
            <person name="Choi E."/>
            <person name="Lee S.E."/>
            <person name="Jeon J."/>
            <person name="Kim H."/>
            <person name="Choi G."/>
            <person name="Song H."/>
            <person name="Lee J."/>
            <person name="Lee S.C."/>
            <person name="Kwon J.K."/>
            <person name="Lee H.Y."/>
            <person name="Koo N."/>
            <person name="Hong Y."/>
            <person name="Kim R.W."/>
            <person name="Kang W.H."/>
            <person name="Huh J.H."/>
            <person name="Kang B.C."/>
            <person name="Yang T.J."/>
            <person name="Lee Y.H."/>
            <person name="Bennetzen J.L."/>
            <person name="Choi D."/>
        </authorList>
    </citation>
    <scope>NUCLEOTIDE SEQUENCE [LARGE SCALE GENOMIC DNA]</scope>
    <source>
        <strain evidence="3">cv. PBC81</strain>
    </source>
</reference>
<sequence length="429" mass="48530">MNYPSSFSLRIIQLDANEEDIPLGFVPGTFDEQDPKFADNRSKHKNDPVTMKKLRDKAASKSKKSSSKASKKKFDDFGRPRLPKHLYKNIQPTTEEVSRLNLSFSKDFEIFDPITSASTSVARTLKRTTDEFQQRVDTIVEEFVKRKRMQQTKEKLVCSNFNIIIMDKLVCLLRVTSTNLFLDLPHSQKGLLNQSAEKMAELVTLISKISVEVVKALKNEENKQSQDVNAADKEAGREDDLKNEDCSDLKTLEDEVSGTITDSIQAAVDTILFGLSTPSTTKSLDVGASNKMTESQWDLPDRQIPPDFPDAQVRKLETLKAKTPVKKERKKSRVLRSPYISKYGCVSKDVGDSDKEEKLKYAFDGDCGIFVCAYAEILSEELQVHSCRFDVASQRARNASLLWYYGVEKANEGYMSDNGDPPRPRKSRH</sequence>
<feature type="region of interest" description="Disordered" evidence="1">
    <location>
        <begin position="221"/>
        <end position="246"/>
    </location>
</feature>
<proteinExistence type="predicted"/>
<keyword evidence="3" id="KW-1185">Reference proteome</keyword>
<name>A0A2G2W5X4_CAPBA</name>
<dbReference type="PANTHER" id="PTHR33022">
    <property type="entry name" value="DUF1985 DOMAIN-CONTAINING PROTEIN"/>
    <property type="match status" value="1"/>
</dbReference>
<evidence type="ECO:0000313" key="2">
    <source>
        <dbReference type="EMBL" id="PHT40618.1"/>
    </source>
</evidence>
<dbReference type="AlphaFoldDB" id="A0A2G2W5X4"/>
<dbReference type="PANTHER" id="PTHR33022:SF13">
    <property type="entry name" value="UBIQUITIN-LIKE PROTEASE FAMILY PROFILE DOMAIN-CONTAINING PROTEIN"/>
    <property type="match status" value="1"/>
</dbReference>
<feature type="region of interest" description="Disordered" evidence="1">
    <location>
        <begin position="23"/>
        <end position="80"/>
    </location>
</feature>
<dbReference type="OrthoDB" id="1328686at2759"/>
<organism evidence="2 3">
    <name type="scientific">Capsicum baccatum</name>
    <name type="common">Peruvian pepper</name>
    <dbReference type="NCBI Taxonomy" id="33114"/>
    <lineage>
        <taxon>Eukaryota</taxon>
        <taxon>Viridiplantae</taxon>
        <taxon>Streptophyta</taxon>
        <taxon>Embryophyta</taxon>
        <taxon>Tracheophyta</taxon>
        <taxon>Spermatophyta</taxon>
        <taxon>Magnoliopsida</taxon>
        <taxon>eudicotyledons</taxon>
        <taxon>Gunneridae</taxon>
        <taxon>Pentapetalae</taxon>
        <taxon>asterids</taxon>
        <taxon>lamiids</taxon>
        <taxon>Solanales</taxon>
        <taxon>Solanaceae</taxon>
        <taxon>Solanoideae</taxon>
        <taxon>Capsiceae</taxon>
        <taxon>Capsicum</taxon>
    </lineage>
</organism>
<dbReference type="EMBL" id="MLFT02000008">
    <property type="protein sequence ID" value="PHT40618.1"/>
    <property type="molecule type" value="Genomic_DNA"/>
</dbReference>
<comment type="caution">
    <text evidence="2">The sequence shown here is derived from an EMBL/GenBank/DDBJ whole genome shotgun (WGS) entry which is preliminary data.</text>
</comment>
<evidence type="ECO:0008006" key="4">
    <source>
        <dbReference type="Google" id="ProtNLM"/>
    </source>
</evidence>
<dbReference type="Proteomes" id="UP000224567">
    <property type="component" value="Unassembled WGS sequence"/>
</dbReference>
<feature type="compositionally biased region" description="Basic residues" evidence="1">
    <location>
        <begin position="52"/>
        <end position="71"/>
    </location>
</feature>
<feature type="compositionally biased region" description="Basic and acidic residues" evidence="1">
    <location>
        <begin position="33"/>
        <end position="47"/>
    </location>
</feature>
<evidence type="ECO:0000256" key="1">
    <source>
        <dbReference type="SAM" id="MobiDB-lite"/>
    </source>
</evidence>
<gene>
    <name evidence="2" type="ORF">CQW23_19472</name>
</gene>
<reference evidence="3" key="2">
    <citation type="journal article" date="2017" name="J. Anim. Genet.">
        <title>Multiple reference genome sequences of hot pepper reveal the massive evolution of plant disease resistance genes by retroduplication.</title>
        <authorList>
            <person name="Kim S."/>
            <person name="Park J."/>
            <person name="Yeom S.-I."/>
            <person name="Kim Y.-M."/>
            <person name="Seo E."/>
            <person name="Kim K.-T."/>
            <person name="Kim M.-S."/>
            <person name="Lee J.M."/>
            <person name="Cheong K."/>
            <person name="Shin H.-S."/>
            <person name="Kim S.-B."/>
            <person name="Han K."/>
            <person name="Lee J."/>
            <person name="Park M."/>
            <person name="Lee H.-A."/>
            <person name="Lee H.-Y."/>
            <person name="Lee Y."/>
            <person name="Oh S."/>
            <person name="Lee J.H."/>
            <person name="Choi E."/>
            <person name="Choi E."/>
            <person name="Lee S.E."/>
            <person name="Jeon J."/>
            <person name="Kim H."/>
            <person name="Choi G."/>
            <person name="Song H."/>
            <person name="Lee J."/>
            <person name="Lee S.-C."/>
            <person name="Kwon J.-K."/>
            <person name="Lee H.-Y."/>
            <person name="Koo N."/>
            <person name="Hong Y."/>
            <person name="Kim R.W."/>
            <person name="Kang W.-H."/>
            <person name="Huh J.H."/>
            <person name="Kang B.-C."/>
            <person name="Yang T.-J."/>
            <person name="Lee Y.-H."/>
            <person name="Bennetzen J.L."/>
            <person name="Choi D."/>
        </authorList>
    </citation>
    <scope>NUCLEOTIDE SEQUENCE [LARGE SCALE GENOMIC DNA]</scope>
    <source>
        <strain evidence="3">cv. PBC81</strain>
    </source>
</reference>